<comment type="caution">
    <text evidence="2">The sequence shown here is derived from an EMBL/GenBank/DDBJ whole genome shotgun (WGS) entry which is preliminary data.</text>
</comment>
<dbReference type="PANTHER" id="PTHR38743">
    <property type="entry name" value="SIMILAR TO GLYOXYLASE I FAMILY PROTEIN"/>
    <property type="match status" value="1"/>
</dbReference>
<keyword evidence="3" id="KW-1185">Reference proteome</keyword>
<dbReference type="RefSeq" id="WP_200521153.1">
    <property type="nucleotide sequence ID" value="NZ_JAEHNZ010000001.1"/>
</dbReference>
<sequence length="108" mass="12043">MNNPFTQALSNALSYAIVSKQVSQQHEAIGFLYREAAAFEHDSGWRFFSGAEDDAYANDSANYETLPLSQILTAHPEIAPLMQQNAGAWEWDDASESYTPVTDWQPQA</sequence>
<accession>A0ABS1BPQ2</accession>
<protein>
    <submittedName>
        <fullName evidence="2">DUF2185 domain-containing protein</fullName>
    </submittedName>
</protein>
<feature type="domain" description="Immunity protein Imm33" evidence="1">
    <location>
        <begin position="17"/>
        <end position="94"/>
    </location>
</feature>
<dbReference type="Pfam" id="PF09951">
    <property type="entry name" value="Imm33"/>
    <property type="match status" value="1"/>
</dbReference>
<dbReference type="EMBL" id="JAEHNZ010000001">
    <property type="protein sequence ID" value="MBK0395258.1"/>
    <property type="molecule type" value="Genomic_DNA"/>
</dbReference>
<proteinExistence type="predicted"/>
<organism evidence="2 3">
    <name type="scientific">Kingella bonacorsii</name>
    <dbReference type="NCBI Taxonomy" id="2796361"/>
    <lineage>
        <taxon>Bacteria</taxon>
        <taxon>Pseudomonadati</taxon>
        <taxon>Pseudomonadota</taxon>
        <taxon>Betaproteobacteria</taxon>
        <taxon>Neisseriales</taxon>
        <taxon>Neisseriaceae</taxon>
        <taxon>Kingella</taxon>
    </lineage>
</organism>
<dbReference type="Proteomes" id="UP000614058">
    <property type="component" value="Unassembled WGS sequence"/>
</dbReference>
<evidence type="ECO:0000313" key="2">
    <source>
        <dbReference type="EMBL" id="MBK0395258.1"/>
    </source>
</evidence>
<dbReference type="InterPro" id="IPR018689">
    <property type="entry name" value="Imm33_dom"/>
</dbReference>
<evidence type="ECO:0000313" key="3">
    <source>
        <dbReference type="Proteomes" id="UP000614058"/>
    </source>
</evidence>
<dbReference type="PANTHER" id="PTHR38743:SF2">
    <property type="entry name" value="DUF2185 DOMAIN-CONTAINING PROTEIN"/>
    <property type="match status" value="1"/>
</dbReference>
<gene>
    <name evidence="2" type="ORF">JDW22_01320</name>
</gene>
<name>A0ABS1BPQ2_9NEIS</name>
<evidence type="ECO:0000259" key="1">
    <source>
        <dbReference type="Pfam" id="PF09951"/>
    </source>
</evidence>
<reference evidence="2 3" key="1">
    <citation type="journal article" date="2021" name="Pathogens">
        <title>Isolation and Characterization of Kingella bonacorsii sp. nov., A Novel Kingella Species Detected in a Stable Periodontitis Subject.</title>
        <authorList>
            <person name="Antezack A."/>
            <person name="Boxberger M."/>
            <person name="Rolland C."/>
            <person name="Monnet-Corti V."/>
            <person name="La Scola B."/>
        </authorList>
    </citation>
    <scope>NUCLEOTIDE SEQUENCE [LARGE SCALE GENOMIC DNA]</scope>
    <source>
        <strain evidence="2 3">Marseille-Q4569</strain>
    </source>
</reference>